<sequence>MPDNATIATLPDSQGHKHRADVQLNQPQCDSTKPNEIRLSLLAPNATKPSAVEPNAIKHESVVAEQKQKVFIIGLPRTGTTSVSVALLEQGLKVAHMAFTKQAFMLADAVSDTPCFSDYQQLDLLFPEAVFVYLDRDINTWLPSMQMLLGKMAPHLDEKTGRFHPILKRSFRHTFAIDKVAEPASSEHLIACYQKHQQEVFAYFNGREDFISIDVSHAGSLSQLLQFLGIEANAKNSDVTLGLSEPLSFPKLNVGRNVASWGEYKHPNKVNTNSAGPQSRKFFDYTL</sequence>
<name>A0ABX1KQF6_9GAMM</name>
<protein>
    <submittedName>
        <fullName evidence="1">Sulfotransferase family protein</fullName>
    </submittedName>
</protein>
<dbReference type="InterPro" id="IPR027417">
    <property type="entry name" value="P-loop_NTPase"/>
</dbReference>
<dbReference type="InterPro" id="IPR040632">
    <property type="entry name" value="Sulfotransfer_4"/>
</dbReference>
<dbReference type="PANTHER" id="PTHR36978:SF4">
    <property type="entry name" value="P-LOOP CONTAINING NUCLEOSIDE TRIPHOSPHATE HYDROLASE PROTEIN"/>
    <property type="match status" value="1"/>
</dbReference>
<gene>
    <name evidence="1" type="ORF">HGO26_16360</name>
</gene>
<dbReference type="Proteomes" id="UP000527352">
    <property type="component" value="Unassembled WGS sequence"/>
</dbReference>
<organism evidence="1 2">
    <name type="scientific">Shewanella oncorhynchi</name>
    <dbReference type="NCBI Taxonomy" id="2726434"/>
    <lineage>
        <taxon>Bacteria</taxon>
        <taxon>Pseudomonadati</taxon>
        <taxon>Pseudomonadota</taxon>
        <taxon>Gammaproteobacteria</taxon>
        <taxon>Alteromonadales</taxon>
        <taxon>Shewanellaceae</taxon>
        <taxon>Shewanella</taxon>
    </lineage>
</organism>
<dbReference type="PANTHER" id="PTHR36978">
    <property type="entry name" value="P-LOOP CONTAINING NUCLEOTIDE TRIPHOSPHATE HYDROLASE"/>
    <property type="match status" value="1"/>
</dbReference>
<proteinExistence type="predicted"/>
<evidence type="ECO:0000313" key="2">
    <source>
        <dbReference type="Proteomes" id="UP000527352"/>
    </source>
</evidence>
<keyword evidence="2" id="KW-1185">Reference proteome</keyword>
<evidence type="ECO:0000313" key="1">
    <source>
        <dbReference type="EMBL" id="NLQ24445.1"/>
    </source>
</evidence>
<reference evidence="1 2" key="1">
    <citation type="submission" date="2020-04" db="EMBL/GenBank/DDBJ databases">
        <title>The first description of lens atrophy caused by putative novel Shewanella sp. that is a new emerging pathogen for cultured rainbow trout?</title>
        <authorList>
            <person name="Saticioglu I.B."/>
            <person name="Duman M."/>
            <person name="Altun S."/>
        </authorList>
    </citation>
    <scope>NUCLEOTIDE SEQUENCE [LARGE SCALE GENOMIC DNA]</scope>
    <source>
        <strain evidence="1 2">S-1</strain>
    </source>
</reference>
<dbReference type="SUPFAM" id="SSF52540">
    <property type="entry name" value="P-loop containing nucleoside triphosphate hydrolases"/>
    <property type="match status" value="1"/>
</dbReference>
<dbReference type="Pfam" id="PF17784">
    <property type="entry name" value="Sulfotransfer_4"/>
    <property type="match status" value="2"/>
</dbReference>
<dbReference type="EMBL" id="JABAEB010000010">
    <property type="protein sequence ID" value="NLQ24445.1"/>
    <property type="molecule type" value="Genomic_DNA"/>
</dbReference>
<comment type="caution">
    <text evidence="1">The sequence shown here is derived from an EMBL/GenBank/DDBJ whole genome shotgun (WGS) entry which is preliminary data.</text>
</comment>
<dbReference type="RefSeq" id="WP_168826535.1">
    <property type="nucleotide sequence ID" value="NZ_JABAEB010000010.1"/>
</dbReference>
<dbReference type="Gene3D" id="3.40.50.300">
    <property type="entry name" value="P-loop containing nucleotide triphosphate hydrolases"/>
    <property type="match status" value="1"/>
</dbReference>
<accession>A0ABX1KQF6</accession>